<dbReference type="OrthoDB" id="2560628at2759"/>
<dbReference type="RefSeq" id="XP_033666793.1">
    <property type="nucleotide sequence ID" value="XM_033806876.1"/>
</dbReference>
<dbReference type="InterPro" id="IPR056119">
    <property type="entry name" value="DUF7702"/>
</dbReference>
<feature type="transmembrane region" description="Helical" evidence="1">
    <location>
        <begin position="6"/>
        <end position="27"/>
    </location>
</feature>
<dbReference type="PANTHER" id="PTHR42109">
    <property type="entry name" value="UNPLACED GENOMIC SCAFFOLD UM_SCAF_CONTIG_1.265, WHOLE GENOME SHOTGUN SEQUENCE"/>
    <property type="match status" value="1"/>
</dbReference>
<accession>A0A6A6CFB4</accession>
<organism evidence="3 4">
    <name type="scientific">Zasmidium cellare ATCC 36951</name>
    <dbReference type="NCBI Taxonomy" id="1080233"/>
    <lineage>
        <taxon>Eukaryota</taxon>
        <taxon>Fungi</taxon>
        <taxon>Dikarya</taxon>
        <taxon>Ascomycota</taxon>
        <taxon>Pezizomycotina</taxon>
        <taxon>Dothideomycetes</taxon>
        <taxon>Dothideomycetidae</taxon>
        <taxon>Mycosphaerellales</taxon>
        <taxon>Mycosphaerellaceae</taxon>
        <taxon>Zasmidium</taxon>
    </lineage>
</organism>
<evidence type="ECO:0000259" key="2">
    <source>
        <dbReference type="Pfam" id="PF24800"/>
    </source>
</evidence>
<name>A0A6A6CFB4_ZASCE</name>
<dbReference type="Pfam" id="PF24800">
    <property type="entry name" value="DUF7702"/>
    <property type="match status" value="1"/>
</dbReference>
<dbReference type="AlphaFoldDB" id="A0A6A6CFB4"/>
<keyword evidence="1" id="KW-1133">Transmembrane helix</keyword>
<keyword evidence="1" id="KW-0812">Transmembrane</keyword>
<dbReference type="GeneID" id="54560148"/>
<keyword evidence="4" id="KW-1185">Reference proteome</keyword>
<proteinExistence type="predicted"/>
<feature type="transmembrane region" description="Helical" evidence="1">
    <location>
        <begin position="111"/>
        <end position="131"/>
    </location>
</feature>
<sequence>MENRNIVAVLVILFYSPTFLCTCWLIWKHGWRASSETWFVLSTFAISRIIFGALQLSTISYPQTTGLRVAAATFSVDGLSALLFCALGLLHRLLNTFHEQRCSVWLTIKHLRFLELAVTAAFICASVGFSGLHAKDLETTIHHPPTSKAAAALYIVGVAGIFYSVGILLLHARTAEKQDRDILWTLAITQPLLVERVTYLCLDMLGNIRVFSTINGSVTAFLCMGLLEEAAVMIAYMRLGFVLLGHPSGVPAGAVELEEAPKGEDRADYAQINHGEP</sequence>
<evidence type="ECO:0000313" key="4">
    <source>
        <dbReference type="Proteomes" id="UP000799537"/>
    </source>
</evidence>
<feature type="domain" description="DUF7702" evidence="2">
    <location>
        <begin position="2"/>
        <end position="243"/>
    </location>
</feature>
<dbReference type="PANTHER" id="PTHR42109:SF2">
    <property type="entry name" value="INTEGRAL MEMBRANE PROTEIN"/>
    <property type="match status" value="1"/>
</dbReference>
<gene>
    <name evidence="3" type="ORF">M409DRAFT_23636</name>
</gene>
<feature type="transmembrane region" description="Helical" evidence="1">
    <location>
        <begin position="151"/>
        <end position="170"/>
    </location>
</feature>
<feature type="transmembrane region" description="Helical" evidence="1">
    <location>
        <begin position="39"/>
        <end position="61"/>
    </location>
</feature>
<feature type="transmembrane region" description="Helical" evidence="1">
    <location>
        <begin position="67"/>
        <end position="90"/>
    </location>
</feature>
<dbReference type="Proteomes" id="UP000799537">
    <property type="component" value="Unassembled WGS sequence"/>
</dbReference>
<protein>
    <recommendedName>
        <fullName evidence="2">DUF7702 domain-containing protein</fullName>
    </recommendedName>
</protein>
<dbReference type="EMBL" id="ML993598">
    <property type="protein sequence ID" value="KAF2165904.1"/>
    <property type="molecule type" value="Genomic_DNA"/>
</dbReference>
<evidence type="ECO:0000313" key="3">
    <source>
        <dbReference type="EMBL" id="KAF2165904.1"/>
    </source>
</evidence>
<keyword evidence="1" id="KW-0472">Membrane</keyword>
<reference evidence="3" key="1">
    <citation type="journal article" date="2020" name="Stud. Mycol.">
        <title>101 Dothideomycetes genomes: a test case for predicting lifestyles and emergence of pathogens.</title>
        <authorList>
            <person name="Haridas S."/>
            <person name="Albert R."/>
            <person name="Binder M."/>
            <person name="Bloem J."/>
            <person name="Labutti K."/>
            <person name="Salamov A."/>
            <person name="Andreopoulos B."/>
            <person name="Baker S."/>
            <person name="Barry K."/>
            <person name="Bills G."/>
            <person name="Bluhm B."/>
            <person name="Cannon C."/>
            <person name="Castanera R."/>
            <person name="Culley D."/>
            <person name="Daum C."/>
            <person name="Ezra D."/>
            <person name="Gonzalez J."/>
            <person name="Henrissat B."/>
            <person name="Kuo A."/>
            <person name="Liang C."/>
            <person name="Lipzen A."/>
            <person name="Lutzoni F."/>
            <person name="Magnuson J."/>
            <person name="Mondo S."/>
            <person name="Nolan M."/>
            <person name="Ohm R."/>
            <person name="Pangilinan J."/>
            <person name="Park H.-J."/>
            <person name="Ramirez L."/>
            <person name="Alfaro M."/>
            <person name="Sun H."/>
            <person name="Tritt A."/>
            <person name="Yoshinaga Y."/>
            <person name="Zwiers L.-H."/>
            <person name="Turgeon B."/>
            <person name="Goodwin S."/>
            <person name="Spatafora J."/>
            <person name="Crous P."/>
            <person name="Grigoriev I."/>
        </authorList>
    </citation>
    <scope>NUCLEOTIDE SEQUENCE</scope>
    <source>
        <strain evidence="3">ATCC 36951</strain>
    </source>
</reference>
<evidence type="ECO:0000256" key="1">
    <source>
        <dbReference type="SAM" id="Phobius"/>
    </source>
</evidence>